<dbReference type="Proteomes" id="UP000696280">
    <property type="component" value="Unassembled WGS sequence"/>
</dbReference>
<gene>
    <name evidence="2" type="ORF">HYFRA_00000617</name>
</gene>
<dbReference type="AlphaFoldDB" id="A0A9N9L661"/>
<comment type="caution">
    <text evidence="2">The sequence shown here is derived from an EMBL/GenBank/DDBJ whole genome shotgun (WGS) entry which is preliminary data.</text>
</comment>
<feature type="signal peptide" evidence="1">
    <location>
        <begin position="1"/>
        <end position="19"/>
    </location>
</feature>
<organism evidence="2 3">
    <name type="scientific">Hymenoscyphus fraxineus</name>
    <dbReference type="NCBI Taxonomy" id="746836"/>
    <lineage>
        <taxon>Eukaryota</taxon>
        <taxon>Fungi</taxon>
        <taxon>Dikarya</taxon>
        <taxon>Ascomycota</taxon>
        <taxon>Pezizomycotina</taxon>
        <taxon>Leotiomycetes</taxon>
        <taxon>Helotiales</taxon>
        <taxon>Helotiaceae</taxon>
        <taxon>Hymenoscyphus</taxon>
    </lineage>
</organism>
<evidence type="ECO:0000256" key="1">
    <source>
        <dbReference type="SAM" id="SignalP"/>
    </source>
</evidence>
<keyword evidence="3" id="KW-1185">Reference proteome</keyword>
<dbReference type="OrthoDB" id="10333826at2759"/>
<evidence type="ECO:0000313" key="3">
    <source>
        <dbReference type="Proteomes" id="UP000696280"/>
    </source>
</evidence>
<keyword evidence="1" id="KW-0732">Signal</keyword>
<reference evidence="2" key="1">
    <citation type="submission" date="2021-07" db="EMBL/GenBank/DDBJ databases">
        <authorList>
            <person name="Durling M."/>
        </authorList>
    </citation>
    <scope>NUCLEOTIDE SEQUENCE</scope>
</reference>
<protein>
    <submittedName>
        <fullName evidence="2">Uncharacterized protein</fullName>
    </submittedName>
</protein>
<proteinExistence type="predicted"/>
<feature type="chain" id="PRO_5040111418" evidence="1">
    <location>
        <begin position="20"/>
        <end position="306"/>
    </location>
</feature>
<accession>A0A9N9L661</accession>
<evidence type="ECO:0000313" key="2">
    <source>
        <dbReference type="EMBL" id="CAG8958262.1"/>
    </source>
</evidence>
<sequence length="306" mass="34352">MRRTFLLLLGAFPAAFSRALSSSDASPLPIEIRSAHRVDKQEDARPIEYLIERGKRGLALVAAPQQSQDFLPQLRNNYVVTNLNAVQWRRNDGVGEDVPWMSFFQKYGFEDDNGWKGVWVHSKGYMKAWIVNLSIARSTKHGKDVVCIIAHSRFASNDANRYAIKNNVHVVDPQTLKDVALPPQEVAAKAVPTAQLVYIAAKQTKMLDSAPEKYFLVCDNVINQEAHVALDTACAKMGKARNDKFTLRADAPGVEGEMFKLVVGTDPTYSWLHTIGRNPEIFGGYRINSLEVRTYVYMVVIELVKK</sequence>
<dbReference type="EMBL" id="CAJVRL010000081">
    <property type="protein sequence ID" value="CAG8958262.1"/>
    <property type="molecule type" value="Genomic_DNA"/>
</dbReference>
<name>A0A9N9L661_9HELO</name>